<evidence type="ECO:0000313" key="5">
    <source>
        <dbReference type="EMBL" id="KFD73211.1"/>
    </source>
</evidence>
<dbReference type="Gene3D" id="3.10.400.20">
    <property type="match status" value="1"/>
</dbReference>
<accession>A0A085MAJ1</accession>
<feature type="region of interest" description="Disordered" evidence="2">
    <location>
        <begin position="186"/>
        <end position="224"/>
    </location>
</feature>
<gene>
    <name evidence="4" type="ORF">M513_04779</name>
    <name evidence="5" type="ORF">M514_04779</name>
</gene>
<dbReference type="NCBIfam" id="TIGR00451">
    <property type="entry name" value="unchar_dom_2"/>
    <property type="match status" value="1"/>
</dbReference>
<dbReference type="GO" id="GO:0001731">
    <property type="term" value="P:formation of translation preinitiation complex"/>
    <property type="evidence" value="ECO:0007669"/>
    <property type="project" value="InterPro"/>
</dbReference>
<dbReference type="InterPro" id="IPR036877">
    <property type="entry name" value="SUI1_dom_sf"/>
</dbReference>
<dbReference type="Proteomes" id="UP000030758">
    <property type="component" value="Unassembled WGS sequence"/>
</dbReference>
<dbReference type="PANTHER" id="PTHR12217">
    <property type="entry name" value="EUKARYOTIC TRANSLATION INITIATION FACTOR 2D"/>
    <property type="match status" value="1"/>
</dbReference>
<dbReference type="EMBL" id="KL363209">
    <property type="protein sequence ID" value="KFD54237.1"/>
    <property type="molecule type" value="Genomic_DNA"/>
</dbReference>
<name>A0A085MAJ1_9BILA</name>
<dbReference type="SUPFAM" id="SSF55159">
    <property type="entry name" value="eIF1-like"/>
    <property type="match status" value="1"/>
</dbReference>
<reference evidence="4 6" key="1">
    <citation type="journal article" date="2014" name="Nat. Genet.">
        <title>Genome and transcriptome of the porcine whipworm Trichuris suis.</title>
        <authorList>
            <person name="Jex A.R."/>
            <person name="Nejsum P."/>
            <person name="Schwarz E.M."/>
            <person name="Hu L."/>
            <person name="Young N.D."/>
            <person name="Hall R.S."/>
            <person name="Korhonen P.K."/>
            <person name="Liao S."/>
            <person name="Thamsborg S."/>
            <person name="Xia J."/>
            <person name="Xu P."/>
            <person name="Wang S."/>
            <person name="Scheerlinck J.P."/>
            <person name="Hofmann A."/>
            <person name="Sternberg P.W."/>
            <person name="Wang J."/>
            <person name="Gasser R.B."/>
        </authorList>
    </citation>
    <scope>NUCLEOTIDE SEQUENCE [LARGE SCALE GENOMIC DNA]</scope>
    <source>
        <strain evidence="5">DCEP-RM93F</strain>
        <strain evidence="4">DCEP-RM93M</strain>
    </source>
</reference>
<dbReference type="InterPro" id="IPR057429">
    <property type="entry name" value="WH_eIF2D"/>
</dbReference>
<dbReference type="Pfam" id="PF17832">
    <property type="entry name" value="Pre-PUA"/>
    <property type="match status" value="1"/>
</dbReference>
<dbReference type="GO" id="GO:0003743">
    <property type="term" value="F:translation initiation factor activity"/>
    <property type="evidence" value="ECO:0007669"/>
    <property type="project" value="InterPro"/>
</dbReference>
<dbReference type="EMBL" id="KL367474">
    <property type="protein sequence ID" value="KFD73211.1"/>
    <property type="molecule type" value="Genomic_DNA"/>
</dbReference>
<keyword evidence="1" id="KW-0963">Cytoplasm</keyword>
<evidence type="ECO:0000256" key="2">
    <source>
        <dbReference type="SAM" id="MobiDB-lite"/>
    </source>
</evidence>
<dbReference type="Pfam" id="PF26292">
    <property type="entry name" value="PUA_elF2D"/>
    <property type="match status" value="1"/>
</dbReference>
<dbReference type="InterPro" id="IPR001950">
    <property type="entry name" value="SUI1"/>
</dbReference>
<feature type="compositionally biased region" description="Basic and acidic residues" evidence="2">
    <location>
        <begin position="212"/>
        <end position="223"/>
    </location>
</feature>
<dbReference type="CDD" id="cd11608">
    <property type="entry name" value="eIF2D_C"/>
    <property type="match status" value="1"/>
</dbReference>
<sequence length="542" mass="60671">MQLFKKAYSVKRRLTMGQKDMKEFMAKLADLFPSVSEEVGEMFAEPVAMITVLTHSRCSVELFVVNKVPMFFAYEDSIYPTVYFLWRFPKAIVCLSTTVQAGSRILEGSDLMTPGVMNSREIGTFEKGVPCSIKTENNAYPFAVGQMLMSSTQLSSSSHGVCVRVLHVNYDFLWKSGPRTVAPSAMQLEDIELPVRDEKREDGNSEGELDEAETHGNDQREDQSNDYDCSVKFLTQALHALKGLGSSELPMFANVFYGSVLLRSFPKEEIIDVKKTKYKKFSTFLEDLQSMGIVETATEKGALKILKVNKQHEQFKMLQSHSPILAHPQSANGQTGEAQSSDNTWKLTQKYSPKADLLPLIRATDLHAKKSMVFSMNEFRSYVTNYVSVAGLKRGKVVCLDDTLRNCLAKGKDVKEKYPLGATIDWATLFQMLGEQLHPIYDVSCGESFVERHRGPIPKIQIRKAFRRGGKVVTLVDNLEAHQINATEFAHCLQPMLASSATLNSGLTGVTGAQVQIQGDHVAKVQQFLQKEYNIKKHFIVA</sequence>
<keyword evidence="6" id="KW-1185">Reference proteome</keyword>
<evidence type="ECO:0000313" key="6">
    <source>
        <dbReference type="Proteomes" id="UP000030764"/>
    </source>
</evidence>
<dbReference type="PROSITE" id="PS50890">
    <property type="entry name" value="PUA"/>
    <property type="match status" value="1"/>
</dbReference>
<dbReference type="InterPro" id="IPR041366">
    <property type="entry name" value="Pre-PUA"/>
</dbReference>
<dbReference type="Pfam" id="PF01253">
    <property type="entry name" value="SUI1"/>
    <property type="match status" value="1"/>
</dbReference>
<evidence type="ECO:0000313" key="4">
    <source>
        <dbReference type="EMBL" id="KFD54237.1"/>
    </source>
</evidence>
<dbReference type="Pfam" id="PF25304">
    <property type="entry name" value="WHD_eIF2D"/>
    <property type="match status" value="1"/>
</dbReference>
<dbReference type="InterPro" id="IPR039757">
    <property type="entry name" value="EIF2D"/>
</dbReference>
<dbReference type="InterPro" id="IPR015947">
    <property type="entry name" value="PUA-like_sf"/>
</dbReference>
<dbReference type="PANTHER" id="PTHR12217:SF4">
    <property type="entry name" value="EUKARYOTIC TRANSLATION INITIATION FACTOR 2D"/>
    <property type="match status" value="1"/>
</dbReference>
<dbReference type="SUPFAM" id="SSF88697">
    <property type="entry name" value="PUA domain-like"/>
    <property type="match status" value="1"/>
</dbReference>
<dbReference type="GO" id="GO:0003723">
    <property type="term" value="F:RNA binding"/>
    <property type="evidence" value="ECO:0007669"/>
    <property type="project" value="InterPro"/>
</dbReference>
<protein>
    <recommendedName>
        <fullName evidence="3">SUI1 domain-containing protein</fullName>
    </recommendedName>
</protein>
<dbReference type="InterPro" id="IPR004521">
    <property type="entry name" value="Uncharacterised_CHP00451"/>
</dbReference>
<dbReference type="InterPro" id="IPR039759">
    <property type="entry name" value="eIF2D_SUI1"/>
</dbReference>
<dbReference type="GO" id="GO:0005737">
    <property type="term" value="C:cytoplasm"/>
    <property type="evidence" value="ECO:0007669"/>
    <property type="project" value="UniProtKB-SubCell"/>
</dbReference>
<feature type="domain" description="SUI1" evidence="3">
    <location>
        <begin position="460"/>
        <end position="533"/>
    </location>
</feature>
<dbReference type="PROSITE" id="PS50296">
    <property type="entry name" value="SUI1"/>
    <property type="match status" value="1"/>
</dbReference>
<organism evidence="4 6">
    <name type="scientific">Trichuris suis</name>
    <name type="common">pig whipworm</name>
    <dbReference type="NCBI Taxonomy" id="68888"/>
    <lineage>
        <taxon>Eukaryota</taxon>
        <taxon>Metazoa</taxon>
        <taxon>Ecdysozoa</taxon>
        <taxon>Nematoda</taxon>
        <taxon>Enoplea</taxon>
        <taxon>Dorylaimia</taxon>
        <taxon>Trichinellida</taxon>
        <taxon>Trichuridae</taxon>
        <taxon>Trichuris</taxon>
    </lineage>
</organism>
<dbReference type="AlphaFoldDB" id="A0A085MAJ1"/>
<dbReference type="InterPro" id="IPR048248">
    <property type="entry name" value="PUA_eIF2d-like"/>
</dbReference>
<dbReference type="Proteomes" id="UP000030764">
    <property type="component" value="Unassembled WGS sequence"/>
</dbReference>
<proteinExistence type="predicted"/>
<evidence type="ECO:0000259" key="3">
    <source>
        <dbReference type="PROSITE" id="PS50296"/>
    </source>
</evidence>
<dbReference type="Gene3D" id="3.30.780.10">
    <property type="entry name" value="SUI1-like domain"/>
    <property type="match status" value="1"/>
</dbReference>
<evidence type="ECO:0000256" key="1">
    <source>
        <dbReference type="ARBA" id="ARBA00022490"/>
    </source>
</evidence>
<feature type="compositionally biased region" description="Basic and acidic residues" evidence="2">
    <location>
        <begin position="193"/>
        <end position="203"/>
    </location>
</feature>